<dbReference type="GO" id="GO:0000271">
    <property type="term" value="P:polysaccharide biosynthetic process"/>
    <property type="evidence" value="ECO:0007669"/>
    <property type="project" value="TreeGrafter"/>
</dbReference>
<dbReference type="Gene3D" id="3.90.1150.10">
    <property type="entry name" value="Aspartate Aminotransferase, domain 1"/>
    <property type="match status" value="1"/>
</dbReference>
<evidence type="ECO:0000256" key="4">
    <source>
        <dbReference type="PIRSR" id="PIRSR000390-2"/>
    </source>
</evidence>
<evidence type="ECO:0000256" key="1">
    <source>
        <dbReference type="ARBA" id="ARBA00022898"/>
    </source>
</evidence>
<evidence type="ECO:0000256" key="2">
    <source>
        <dbReference type="ARBA" id="ARBA00037999"/>
    </source>
</evidence>
<dbReference type="GO" id="GO:0008483">
    <property type="term" value="F:transaminase activity"/>
    <property type="evidence" value="ECO:0007669"/>
    <property type="project" value="TreeGrafter"/>
</dbReference>
<accession>A0A559TKL6</accession>
<evidence type="ECO:0000313" key="6">
    <source>
        <dbReference type="EMBL" id="TVZ75144.1"/>
    </source>
</evidence>
<dbReference type="PIRSF" id="PIRSF000390">
    <property type="entry name" value="PLP_StrS"/>
    <property type="match status" value="1"/>
</dbReference>
<evidence type="ECO:0000256" key="3">
    <source>
        <dbReference type="PIRSR" id="PIRSR000390-1"/>
    </source>
</evidence>
<comment type="similarity">
    <text evidence="2 5">Belongs to the DegT/DnrJ/EryC1 family.</text>
</comment>
<dbReference type="GO" id="GO:0030170">
    <property type="term" value="F:pyridoxal phosphate binding"/>
    <property type="evidence" value="ECO:0007669"/>
    <property type="project" value="TreeGrafter"/>
</dbReference>
<dbReference type="Proteomes" id="UP000319824">
    <property type="component" value="Unassembled WGS sequence"/>
</dbReference>
<dbReference type="EMBL" id="VISO01000001">
    <property type="protein sequence ID" value="TVZ75144.1"/>
    <property type="molecule type" value="Genomic_DNA"/>
</dbReference>
<protein>
    <submittedName>
        <fullName evidence="6">dTDP-4-amino-4,6-dideoxygalactose transaminase</fullName>
    </submittedName>
</protein>
<dbReference type="PANTHER" id="PTHR30244">
    <property type="entry name" value="TRANSAMINASE"/>
    <property type="match status" value="1"/>
</dbReference>
<dbReference type="RefSeq" id="WP_022719347.1">
    <property type="nucleotide sequence ID" value="NZ_ATTQ01000056.1"/>
</dbReference>
<dbReference type="InterPro" id="IPR015424">
    <property type="entry name" value="PyrdxlP-dep_Trfase"/>
</dbReference>
<dbReference type="CDD" id="cd00616">
    <property type="entry name" value="AHBA_syn"/>
    <property type="match status" value="1"/>
</dbReference>
<feature type="active site" description="Proton acceptor" evidence="3">
    <location>
        <position position="187"/>
    </location>
</feature>
<evidence type="ECO:0000256" key="5">
    <source>
        <dbReference type="RuleBase" id="RU004508"/>
    </source>
</evidence>
<feature type="modified residue" description="N6-(pyridoxal phosphate)lysine" evidence="4">
    <location>
        <position position="187"/>
    </location>
</feature>
<reference evidence="6 7" key="1">
    <citation type="submission" date="2019-06" db="EMBL/GenBank/DDBJ databases">
        <title>Pac Bio to generate improved reference genome sequences for organisms with transposon mutant libraries (support for FEBA project).</title>
        <authorList>
            <person name="Blow M."/>
        </authorList>
    </citation>
    <scope>NUCLEOTIDE SEQUENCE [LARGE SCALE GENOMIC DNA]</scope>
    <source>
        <strain evidence="6 7">USDA 1844</strain>
    </source>
</reference>
<proteinExistence type="inferred from homology"/>
<sequence length="371" mass="40258">MNVSFFNYARTAALLPNALPDLLLIHCEKGEFILKSSVDFFERQVASFAGSEDLKTVAVGSASAGMQIALEALGIGPGDEVITPAYSYSSTANAIVAAGATPIFVDIQANDWSIDVDAVVAAQSIRTKAVIAVHLYSGVCDIPLLRSRLPDHIHILEDSASSFGGKLRGHPLGTLGDIGVYSFYPAKPLGGLGDGGMIVTDREEVASLCRMRRNHGQDGKTRFVHHVSGHNSRMDEVNAAYLAIQMGFLVERIERRRAIAKRYDAAFTVAGVGLQHCNEPERVPYRYVVRHPDASCLRQFLFDLKIETQTGFQAPLPHQPAFAHFVEKGASLPVALQMSQQAVCLPLYPELTDAEVNHVINGVLEFGNACR</sequence>
<organism evidence="6 7">
    <name type="scientific">Rhizobium mongolense USDA 1844</name>
    <dbReference type="NCBI Taxonomy" id="1079460"/>
    <lineage>
        <taxon>Bacteria</taxon>
        <taxon>Pseudomonadati</taxon>
        <taxon>Pseudomonadota</taxon>
        <taxon>Alphaproteobacteria</taxon>
        <taxon>Hyphomicrobiales</taxon>
        <taxon>Rhizobiaceae</taxon>
        <taxon>Rhizobium/Agrobacterium group</taxon>
        <taxon>Rhizobium</taxon>
    </lineage>
</organism>
<dbReference type="InterPro" id="IPR015421">
    <property type="entry name" value="PyrdxlP-dep_Trfase_major"/>
</dbReference>
<gene>
    <name evidence="6" type="ORF">BCL32_0574</name>
</gene>
<evidence type="ECO:0000313" key="7">
    <source>
        <dbReference type="Proteomes" id="UP000319824"/>
    </source>
</evidence>
<dbReference type="Gene3D" id="3.40.640.10">
    <property type="entry name" value="Type I PLP-dependent aspartate aminotransferase-like (Major domain)"/>
    <property type="match status" value="1"/>
</dbReference>
<dbReference type="SUPFAM" id="SSF53383">
    <property type="entry name" value="PLP-dependent transferases"/>
    <property type="match status" value="1"/>
</dbReference>
<name>A0A559TKL6_9HYPH</name>
<dbReference type="PANTHER" id="PTHR30244:SF36">
    <property type="entry name" value="3-OXO-GLUCOSE-6-PHOSPHATE:GLUTAMATE AMINOTRANSFERASE"/>
    <property type="match status" value="1"/>
</dbReference>
<dbReference type="Pfam" id="PF01041">
    <property type="entry name" value="DegT_DnrJ_EryC1"/>
    <property type="match status" value="1"/>
</dbReference>
<dbReference type="AlphaFoldDB" id="A0A559TKL6"/>
<comment type="caution">
    <text evidence="6">The sequence shown here is derived from an EMBL/GenBank/DDBJ whole genome shotgun (WGS) entry which is preliminary data.</text>
</comment>
<dbReference type="InterPro" id="IPR015422">
    <property type="entry name" value="PyrdxlP-dep_Trfase_small"/>
</dbReference>
<keyword evidence="1 4" id="KW-0663">Pyridoxal phosphate</keyword>
<dbReference type="InterPro" id="IPR000653">
    <property type="entry name" value="DegT/StrS_aminotransferase"/>
</dbReference>